<feature type="active site" description="Proton donor/acceptor" evidence="9">
    <location>
        <position position="460"/>
    </location>
</feature>
<evidence type="ECO:0000256" key="4">
    <source>
        <dbReference type="ARBA" id="ARBA00022763"/>
    </source>
</evidence>
<dbReference type="FunFam" id="3.30.870.10:FF:000038">
    <property type="entry name" value="Probable tyrosyl-DNA phosphodiesterase"/>
    <property type="match status" value="1"/>
</dbReference>
<dbReference type="EMBL" id="DF977446">
    <property type="protein sequence ID" value="GAP82857.1"/>
    <property type="molecule type" value="Genomic_DNA"/>
</dbReference>
<dbReference type="Pfam" id="PF06087">
    <property type="entry name" value="Tyr-DNA_phospho"/>
    <property type="match status" value="1"/>
</dbReference>
<organism evidence="13">
    <name type="scientific">Rosellinia necatrix</name>
    <name type="common">White root-rot fungus</name>
    <dbReference type="NCBI Taxonomy" id="77044"/>
    <lineage>
        <taxon>Eukaryota</taxon>
        <taxon>Fungi</taxon>
        <taxon>Dikarya</taxon>
        <taxon>Ascomycota</taxon>
        <taxon>Pezizomycotina</taxon>
        <taxon>Sordariomycetes</taxon>
        <taxon>Xylariomycetidae</taxon>
        <taxon>Xylariales</taxon>
        <taxon>Xylariaceae</taxon>
        <taxon>Rosellinia</taxon>
    </lineage>
</organism>
<evidence type="ECO:0000313" key="14">
    <source>
        <dbReference type="Proteomes" id="UP000054516"/>
    </source>
</evidence>
<feature type="site" description="Interaction with DNA" evidence="11">
    <location>
        <position position="489"/>
    </location>
</feature>
<evidence type="ECO:0000256" key="3">
    <source>
        <dbReference type="ARBA" id="ARBA00022722"/>
    </source>
</evidence>
<dbReference type="PANTHER" id="PTHR12415">
    <property type="entry name" value="TYROSYL-DNA PHOSPHODIESTERASE 1"/>
    <property type="match status" value="1"/>
</dbReference>
<proteinExistence type="inferred from homology"/>
<keyword evidence="5" id="KW-0378">Hydrolase</keyword>
<dbReference type="GO" id="GO:0003697">
    <property type="term" value="F:single-stranded DNA binding"/>
    <property type="evidence" value="ECO:0007669"/>
    <property type="project" value="TreeGrafter"/>
</dbReference>
<dbReference type="CDD" id="cd09123">
    <property type="entry name" value="PLDc_Tdp1_2"/>
    <property type="match status" value="1"/>
</dbReference>
<comment type="similarity">
    <text evidence="2">Belongs to the tyrosyl-DNA phosphodiesterase family.</text>
</comment>
<reference evidence="13" key="1">
    <citation type="submission" date="2016-03" db="EMBL/GenBank/DDBJ databases">
        <title>Draft genome sequence of Rosellinia necatrix.</title>
        <authorList>
            <person name="Kanematsu S."/>
        </authorList>
    </citation>
    <scope>NUCLEOTIDE SEQUENCE [LARGE SCALE GENOMIC DNA]</scope>
    <source>
        <strain evidence="13">W97</strain>
    </source>
</reference>
<feature type="active site" description="Nucleophile" evidence="9">
    <location>
        <position position="157"/>
    </location>
</feature>
<evidence type="ECO:0000256" key="9">
    <source>
        <dbReference type="PIRSR" id="PIRSR610347-1"/>
    </source>
</evidence>
<evidence type="ECO:0000256" key="7">
    <source>
        <dbReference type="ARBA" id="ARBA00023204"/>
    </source>
</evidence>
<keyword evidence="7" id="KW-0234">DNA repair</keyword>
<feature type="compositionally biased region" description="Low complexity" evidence="12">
    <location>
        <begin position="431"/>
        <end position="445"/>
    </location>
</feature>
<dbReference type="OrthoDB" id="47785at2759"/>
<dbReference type="SUPFAM" id="SSF56024">
    <property type="entry name" value="Phospholipase D/nuclease"/>
    <property type="match status" value="2"/>
</dbReference>
<evidence type="ECO:0000256" key="1">
    <source>
        <dbReference type="ARBA" id="ARBA00004123"/>
    </source>
</evidence>
<dbReference type="Gene3D" id="3.30.870.10">
    <property type="entry name" value="Endonuclease Chain A"/>
    <property type="match status" value="2"/>
</dbReference>
<name>A0A1S7UI19_ROSNE</name>
<evidence type="ECO:0000256" key="10">
    <source>
        <dbReference type="PIRSR" id="PIRSR610347-2"/>
    </source>
</evidence>
<feature type="region of interest" description="Disordered" evidence="12">
    <location>
        <begin position="1"/>
        <end position="48"/>
    </location>
</feature>
<evidence type="ECO:0000256" key="11">
    <source>
        <dbReference type="PIRSR" id="PIRSR610347-3"/>
    </source>
</evidence>
<keyword evidence="6" id="KW-0269">Exonuclease</keyword>
<sequence>MAEPPAKRQRLDGDGDDYDDTRAGKDAGNTAYSSLSRPISPPRKRRQREERIRIVSPFRLTTVRDLPDEDNVGAVSLNDLIGDPLIAELWDFNYLHDLDFLIEHLDEDTRALTQIHVVHGFWKREDPNRLSLQEQQRRHKNVTLHTAHMPEMFGTHHTKMLVLLRHDDTAQVVVHTANMIAKDWTNLTNGVWTSPLLPRLASASDEAAAAGGLVVGSGPRFKADLLAYLSAYNNRARDVCGALAAALRGYDFSAVRAALVASVPGKHDVEREPGSTATRWGWPALRETLGHIPVATAVAARSSEPSEIVVQVSSVATLGATDAWLQRTLFDSLAASCPLPPPPPPPPPPPLPSSSSSPPSSLSKTSRRPAFKLVFPTPDEIRRSLDGYASGASIRAKTQSATQARQLGYLRPLLHHWADDAAGASGGGTRSNSSNNNSSSSSSNSPRVKGDAGRKRAAPHIKTYIRYSSGAAASSPAIDWALLTSANVSKQAWGEATNRAGEVRIASWEVGVLVWPALLAGDAGARMVGTFKTDVPAGDEGDGEEEGGSPVVGLRMPYNLPLRKYGDGEVPWVATMSYTEADWMGRVWRG</sequence>
<evidence type="ECO:0000256" key="2">
    <source>
        <dbReference type="ARBA" id="ARBA00010205"/>
    </source>
</evidence>
<dbReference type="GO" id="GO:0006281">
    <property type="term" value="P:DNA repair"/>
    <property type="evidence" value="ECO:0007669"/>
    <property type="project" value="UniProtKB-KW"/>
</dbReference>
<feature type="compositionally biased region" description="Basic and acidic residues" evidence="12">
    <location>
        <begin position="1"/>
        <end position="13"/>
    </location>
</feature>
<evidence type="ECO:0000256" key="8">
    <source>
        <dbReference type="ARBA" id="ARBA00023242"/>
    </source>
</evidence>
<feature type="binding site" evidence="10">
    <location>
        <position position="462"/>
    </location>
    <ligand>
        <name>substrate</name>
    </ligand>
</feature>
<keyword evidence="4" id="KW-0227">DNA damage</keyword>
<evidence type="ECO:0000256" key="5">
    <source>
        <dbReference type="ARBA" id="ARBA00022801"/>
    </source>
</evidence>
<dbReference type="GO" id="GO:0005634">
    <property type="term" value="C:nucleus"/>
    <property type="evidence" value="ECO:0007669"/>
    <property type="project" value="UniProtKB-SubCell"/>
</dbReference>
<keyword evidence="3" id="KW-0540">Nuclease</keyword>
<feature type="region of interest" description="Disordered" evidence="12">
    <location>
        <begin position="421"/>
        <end position="457"/>
    </location>
</feature>
<dbReference type="OMA" id="PLIKECW"/>
<protein>
    <submittedName>
        <fullName evidence="13">Putative tyrosyl-DNA phosphodiesterase</fullName>
    </submittedName>
</protein>
<dbReference type="GO" id="GO:0004527">
    <property type="term" value="F:exonuclease activity"/>
    <property type="evidence" value="ECO:0007669"/>
    <property type="project" value="UniProtKB-KW"/>
</dbReference>
<dbReference type="PANTHER" id="PTHR12415:SF0">
    <property type="entry name" value="TYROSYL-DNA PHOSPHODIESTERASE 1"/>
    <property type="match status" value="1"/>
</dbReference>
<dbReference type="STRING" id="77044.A0A1S7UI19"/>
<evidence type="ECO:0000256" key="12">
    <source>
        <dbReference type="SAM" id="MobiDB-lite"/>
    </source>
</evidence>
<comment type="subcellular location">
    <subcellularLocation>
        <location evidence="1">Nucleus</location>
    </subcellularLocation>
</comment>
<feature type="compositionally biased region" description="Low complexity" evidence="12">
    <location>
        <begin position="353"/>
        <end position="363"/>
    </location>
</feature>
<evidence type="ECO:0000256" key="6">
    <source>
        <dbReference type="ARBA" id="ARBA00022839"/>
    </source>
</evidence>
<feature type="binding site" evidence="10">
    <location>
        <position position="159"/>
    </location>
    <ligand>
        <name>substrate</name>
    </ligand>
</feature>
<dbReference type="AlphaFoldDB" id="A0A1S7UI19"/>
<feature type="region of interest" description="Disordered" evidence="12">
    <location>
        <begin position="336"/>
        <end position="375"/>
    </location>
</feature>
<evidence type="ECO:0000313" key="13">
    <source>
        <dbReference type="EMBL" id="GAP82857.1"/>
    </source>
</evidence>
<dbReference type="Proteomes" id="UP000054516">
    <property type="component" value="Unassembled WGS sequence"/>
</dbReference>
<dbReference type="GO" id="GO:0017005">
    <property type="term" value="F:3'-tyrosyl-DNA phosphodiesterase activity"/>
    <property type="evidence" value="ECO:0007669"/>
    <property type="project" value="TreeGrafter"/>
</dbReference>
<gene>
    <name evidence="13" type="ORF">SAMD00023353_0103890</name>
</gene>
<feature type="compositionally biased region" description="Pro residues" evidence="12">
    <location>
        <begin position="338"/>
        <end position="352"/>
    </location>
</feature>
<dbReference type="GO" id="GO:0003690">
    <property type="term" value="F:double-stranded DNA binding"/>
    <property type="evidence" value="ECO:0007669"/>
    <property type="project" value="TreeGrafter"/>
</dbReference>
<keyword evidence="8" id="KW-0539">Nucleus</keyword>
<keyword evidence="14" id="KW-1185">Reference proteome</keyword>
<dbReference type="InterPro" id="IPR010347">
    <property type="entry name" value="Tdp1"/>
</dbReference>
<accession>A0A1S7UI19</accession>